<dbReference type="EMBL" id="GGEC01046110">
    <property type="protein sequence ID" value="MBX26594.1"/>
    <property type="molecule type" value="Transcribed_RNA"/>
</dbReference>
<evidence type="ECO:0000313" key="1">
    <source>
        <dbReference type="EMBL" id="MBX26597.1"/>
    </source>
</evidence>
<proteinExistence type="predicted"/>
<sequence length="59" mass="6918">MFLSEESVQSFVYIVLNGPKLWQQALWESDHEKLSLSIHQETLQHDSAHKEIPLVMQKL</sequence>
<name>A0A2P2M8P7_RHIMU</name>
<protein>
    <submittedName>
        <fullName evidence="1">Plant sec1</fullName>
    </submittedName>
</protein>
<dbReference type="EMBL" id="GGEC01046113">
    <property type="protein sequence ID" value="MBX26597.1"/>
    <property type="molecule type" value="Transcribed_RNA"/>
</dbReference>
<reference evidence="1" key="1">
    <citation type="submission" date="2018-02" db="EMBL/GenBank/DDBJ databases">
        <title>Rhizophora mucronata_Transcriptome.</title>
        <authorList>
            <person name="Meera S.P."/>
            <person name="Sreeshan A."/>
            <person name="Augustine A."/>
        </authorList>
    </citation>
    <scope>NUCLEOTIDE SEQUENCE</scope>
    <source>
        <tissue evidence="1">Leaf</tissue>
    </source>
</reference>
<dbReference type="AlphaFoldDB" id="A0A2P2M8P7"/>
<organism evidence="1">
    <name type="scientific">Rhizophora mucronata</name>
    <name type="common">Asiatic mangrove</name>
    <dbReference type="NCBI Taxonomy" id="61149"/>
    <lineage>
        <taxon>Eukaryota</taxon>
        <taxon>Viridiplantae</taxon>
        <taxon>Streptophyta</taxon>
        <taxon>Embryophyta</taxon>
        <taxon>Tracheophyta</taxon>
        <taxon>Spermatophyta</taxon>
        <taxon>Magnoliopsida</taxon>
        <taxon>eudicotyledons</taxon>
        <taxon>Gunneridae</taxon>
        <taxon>Pentapetalae</taxon>
        <taxon>rosids</taxon>
        <taxon>fabids</taxon>
        <taxon>Malpighiales</taxon>
        <taxon>Rhizophoraceae</taxon>
        <taxon>Rhizophora</taxon>
    </lineage>
</organism>
<accession>A0A2P2M8P7</accession>